<dbReference type="RefSeq" id="WP_038505245.1">
    <property type="nucleotide sequence ID" value="NZ_CP007243.1"/>
</dbReference>
<reference evidence="2" key="1">
    <citation type="submission" date="2014-02" db="EMBL/GenBank/DDBJ databases">
        <title>Complete genome sequence and comparative genomic analysis of the nitrogen-fixing bacterium Leptospirillum ferriphilum YSK.</title>
        <authorList>
            <person name="Guo X."/>
            <person name="Yin H."/>
            <person name="Liang Y."/>
            <person name="Hu Q."/>
            <person name="Ma L."/>
            <person name="Xiao Y."/>
            <person name="Zhang X."/>
            <person name="Qiu G."/>
            <person name="Liu X."/>
        </authorList>
    </citation>
    <scope>NUCLEOTIDE SEQUENCE [LARGE SCALE GENOMIC DNA]</scope>
    <source>
        <strain evidence="2">YSK</strain>
    </source>
</reference>
<proteinExistence type="predicted"/>
<dbReference type="HOGENOM" id="CLU_2246668_0_0_0"/>
<sequence>MGPEKFLLTFSRDIFPGKSVRVPWCGKSVKLKNIHEYFSYYAWSAWCTPERWEYPIKMAEKKEDFKVAKNLSIQSWGYLKKARTISRIIRYSGKEFYASIRSLI</sequence>
<organism evidence="1 2">
    <name type="scientific">Leptospirillum ferriphilum YSK</name>
    <dbReference type="NCBI Taxonomy" id="1441628"/>
    <lineage>
        <taxon>Bacteria</taxon>
        <taxon>Pseudomonadati</taxon>
        <taxon>Nitrospirota</taxon>
        <taxon>Nitrospiria</taxon>
        <taxon>Nitrospirales</taxon>
        <taxon>Nitrospiraceae</taxon>
        <taxon>Leptospirillum</taxon>
    </lineage>
</organism>
<evidence type="ECO:0000313" key="2">
    <source>
        <dbReference type="Proteomes" id="UP000027059"/>
    </source>
</evidence>
<evidence type="ECO:0000313" key="1">
    <source>
        <dbReference type="EMBL" id="AIA31698.1"/>
    </source>
</evidence>
<dbReference type="EMBL" id="CP007243">
    <property type="protein sequence ID" value="AIA31698.1"/>
    <property type="molecule type" value="Genomic_DNA"/>
</dbReference>
<keyword evidence="2" id="KW-1185">Reference proteome</keyword>
<name>A0A059XXT7_9BACT</name>
<dbReference type="AlphaFoldDB" id="A0A059XXT7"/>
<gene>
    <name evidence="1" type="ORF">Y981_05995</name>
</gene>
<protein>
    <submittedName>
        <fullName evidence="1">Uncharacterized protein</fullName>
    </submittedName>
</protein>
<dbReference type="Proteomes" id="UP000027059">
    <property type="component" value="Chromosome"/>
</dbReference>
<accession>A0A059XXT7</accession>
<dbReference type="KEGG" id="lfp:Y981_05995"/>
<reference evidence="1 2" key="2">
    <citation type="journal article" date="2015" name="Biomed. Res. Int.">
        <title>Effects of Arsenite Resistance on the Growth and Functional Gene Expression of Leptospirillum ferriphilum and Acidithiobacillus thiooxidans in Pure Culture and Coculture.</title>
        <authorList>
            <person name="Jiang H."/>
            <person name="Liang Y."/>
            <person name="Yin H."/>
            <person name="Xiao Y."/>
            <person name="Guo X."/>
            <person name="Xu Y."/>
            <person name="Hu Q."/>
            <person name="Liu H."/>
            <person name="Liu X."/>
        </authorList>
    </citation>
    <scope>NUCLEOTIDE SEQUENCE [LARGE SCALE GENOMIC DNA]</scope>
    <source>
        <strain evidence="1 2">YSK</strain>
    </source>
</reference>